<comment type="caution">
    <text evidence="8">The sequence shown here is derived from an EMBL/GenBank/DDBJ whole genome shotgun (WGS) entry which is preliminary data.</text>
</comment>
<evidence type="ECO:0000313" key="8">
    <source>
        <dbReference type="EMBL" id="KAK0514623.1"/>
    </source>
</evidence>
<dbReference type="PANTHER" id="PTHR11266">
    <property type="entry name" value="PEROXISOMAL MEMBRANE PROTEIN 2, PXMP2 MPV17"/>
    <property type="match status" value="1"/>
</dbReference>
<dbReference type="Pfam" id="PF04117">
    <property type="entry name" value="Mpv17_PMP22"/>
    <property type="match status" value="1"/>
</dbReference>
<evidence type="ECO:0000256" key="6">
    <source>
        <dbReference type="RuleBase" id="RU363053"/>
    </source>
</evidence>
<keyword evidence="5" id="KW-0472">Membrane</keyword>
<evidence type="ECO:0000256" key="5">
    <source>
        <dbReference type="ARBA" id="ARBA00023136"/>
    </source>
</evidence>
<evidence type="ECO:0000256" key="2">
    <source>
        <dbReference type="ARBA" id="ARBA00006824"/>
    </source>
</evidence>
<dbReference type="GO" id="GO:0016020">
    <property type="term" value="C:membrane"/>
    <property type="evidence" value="ECO:0007669"/>
    <property type="project" value="UniProtKB-SubCell"/>
</dbReference>
<keyword evidence="4" id="KW-1133">Transmembrane helix</keyword>
<evidence type="ECO:0000313" key="9">
    <source>
        <dbReference type="Proteomes" id="UP001166286"/>
    </source>
</evidence>
<evidence type="ECO:0000256" key="7">
    <source>
        <dbReference type="SAM" id="MobiDB-lite"/>
    </source>
</evidence>
<comment type="similarity">
    <text evidence="2 6">Belongs to the peroxisomal membrane protein PXMP2/4 family.</text>
</comment>
<name>A0AA39R4B9_9LECA</name>
<evidence type="ECO:0000256" key="3">
    <source>
        <dbReference type="ARBA" id="ARBA00022692"/>
    </source>
</evidence>
<feature type="region of interest" description="Disordered" evidence="7">
    <location>
        <begin position="20"/>
        <end position="65"/>
    </location>
</feature>
<comment type="subcellular location">
    <subcellularLocation>
        <location evidence="1">Membrane</location>
        <topology evidence="1">Multi-pass membrane protein</topology>
    </subcellularLocation>
</comment>
<dbReference type="EMBL" id="JAFEKC020000005">
    <property type="protein sequence ID" value="KAK0514623.1"/>
    <property type="molecule type" value="Genomic_DNA"/>
</dbReference>
<keyword evidence="9" id="KW-1185">Reference proteome</keyword>
<dbReference type="GO" id="GO:0005739">
    <property type="term" value="C:mitochondrion"/>
    <property type="evidence" value="ECO:0007669"/>
    <property type="project" value="TreeGrafter"/>
</dbReference>
<protein>
    <submittedName>
        <fullName evidence="8">Uncharacterized protein</fullName>
    </submittedName>
</protein>
<dbReference type="PANTHER" id="PTHR11266:SF113">
    <property type="entry name" value="MEMBRANE PROTEIN, MPV17_PMP22 FAMILY, PUTATIVE (AFU_ORTHOLOGUE AFUA_1G13840)-RELATED"/>
    <property type="match status" value="1"/>
</dbReference>
<dbReference type="InterPro" id="IPR007248">
    <property type="entry name" value="Mpv17_PMP22"/>
</dbReference>
<organism evidence="8 9">
    <name type="scientific">Cladonia borealis</name>
    <dbReference type="NCBI Taxonomy" id="184061"/>
    <lineage>
        <taxon>Eukaryota</taxon>
        <taxon>Fungi</taxon>
        <taxon>Dikarya</taxon>
        <taxon>Ascomycota</taxon>
        <taxon>Pezizomycotina</taxon>
        <taxon>Lecanoromycetes</taxon>
        <taxon>OSLEUM clade</taxon>
        <taxon>Lecanoromycetidae</taxon>
        <taxon>Lecanorales</taxon>
        <taxon>Lecanorineae</taxon>
        <taxon>Cladoniaceae</taxon>
        <taxon>Cladonia</taxon>
    </lineage>
</organism>
<gene>
    <name evidence="8" type="ORF">JMJ35_003240</name>
</gene>
<accession>A0AA39R4B9</accession>
<dbReference type="AlphaFoldDB" id="A0AA39R4B9"/>
<evidence type="ECO:0000256" key="1">
    <source>
        <dbReference type="ARBA" id="ARBA00004141"/>
    </source>
</evidence>
<evidence type="ECO:0000256" key="4">
    <source>
        <dbReference type="ARBA" id="ARBA00022989"/>
    </source>
</evidence>
<keyword evidence="3" id="KW-0812">Transmembrane</keyword>
<proteinExistence type="inferred from homology"/>
<sequence>MAILFHQSARVVLRRSIQRQPNLLSPHKRQKATAADKSLEKPHQPQLSVEKATGAAKPNDNTPPPFPLPLWQRLGPVSDAFNAYGRTQRKRPWATQVATSLIIYLCGDLAAQKIGGEDYNPWRTLRHLTIGAICSIPAYSWFMYLNRSFNYSSRMLSLATKVTVNQIVFTPVFNSYFFGMQSLLSGDTVLEAWERIKRTVPTSFINSCKLWPAVTAFSFTYIQPQYRALFAGVIAVGWQSYLSWLNQRAANEERLKKSLQTPGI</sequence>
<reference evidence="8" key="1">
    <citation type="submission" date="2023-03" db="EMBL/GenBank/DDBJ databases">
        <title>Complete genome of Cladonia borealis.</title>
        <authorList>
            <person name="Park H."/>
        </authorList>
    </citation>
    <scope>NUCLEOTIDE SEQUENCE</scope>
    <source>
        <strain evidence="8">ANT050790</strain>
    </source>
</reference>
<dbReference type="Proteomes" id="UP001166286">
    <property type="component" value="Unassembled WGS sequence"/>
</dbReference>